<evidence type="ECO:0000313" key="3">
    <source>
        <dbReference type="EMBL" id="RAG80945.1"/>
    </source>
</evidence>
<dbReference type="Proteomes" id="UP000248889">
    <property type="component" value="Unassembled WGS sequence"/>
</dbReference>
<dbReference type="PRINTS" id="PR00114">
    <property type="entry name" value="STPHPHTASE"/>
</dbReference>
<reference evidence="3 4" key="1">
    <citation type="submission" date="2018-06" db="EMBL/GenBank/DDBJ databases">
        <title>Streptacidiphilus pinicola sp. nov., isolated from pine grove soil.</title>
        <authorList>
            <person name="Roh S.G."/>
            <person name="Park S."/>
            <person name="Kim M.-K."/>
            <person name="Yun B.-R."/>
            <person name="Park J."/>
            <person name="Kim M.J."/>
            <person name="Kim Y.S."/>
            <person name="Kim S.B."/>
        </authorList>
    </citation>
    <scope>NUCLEOTIDE SEQUENCE [LARGE SCALE GENOMIC DNA]</scope>
    <source>
        <strain evidence="3 4">MMS16-CNU450</strain>
    </source>
</reference>
<sequence length="335" mass="35602">MPQAGGPAGFGAPTVPVTPSVAPPMPAPQDPPTLELGAPIVEHHQPTVPAPAPAPALDSLPGGPDSPLYVVGDVHGYLQDLLDGLHEQGLIDAEGHWSAGRSRLWFLGDFTDRGPDGIGVIDLVMRLAAEAAAEGGYCRALMGNHELLLLGADRYGDEPVHSSAGTASFLAAWRLNGGQPHDMERLEDHHVAWLSRLPAMTVEDGHLLIHSDTTAYLEYGDSVDAVNDAIREVLNQGDSEEWWDCFRRMTKRFAFRGEHGAQAAHELLGAFGGHRIVHGHSPIPYLLGEVSTEDGPSGVQITGPHVYAEELAVAMDGGVTLEGEGKLLIARLPLS</sequence>
<evidence type="ECO:0000259" key="2">
    <source>
        <dbReference type="Pfam" id="PF00149"/>
    </source>
</evidence>
<dbReference type="Gene3D" id="3.60.21.10">
    <property type="match status" value="1"/>
</dbReference>
<dbReference type="InterPro" id="IPR004843">
    <property type="entry name" value="Calcineurin-like_PHP"/>
</dbReference>
<gene>
    <name evidence="3" type="ORF">DN069_35425</name>
</gene>
<proteinExistence type="predicted"/>
<accession>A0A2X0JVK9</accession>
<dbReference type="PANTHER" id="PTHR46546:SF4">
    <property type="entry name" value="SHEWANELLA-LIKE PROTEIN PHOSPHATASE 1"/>
    <property type="match status" value="1"/>
</dbReference>
<dbReference type="InterPro" id="IPR029052">
    <property type="entry name" value="Metallo-depent_PP-like"/>
</dbReference>
<protein>
    <submittedName>
        <fullName evidence="3">Serine/threonine protein phosphatase</fullName>
    </submittedName>
</protein>
<dbReference type="EMBL" id="QKYN01000186">
    <property type="protein sequence ID" value="RAG80945.1"/>
    <property type="molecule type" value="Genomic_DNA"/>
</dbReference>
<keyword evidence="4" id="KW-1185">Reference proteome</keyword>
<dbReference type="Pfam" id="PF00149">
    <property type="entry name" value="Metallophos"/>
    <property type="match status" value="1"/>
</dbReference>
<dbReference type="OrthoDB" id="3454432at2"/>
<evidence type="ECO:0000256" key="1">
    <source>
        <dbReference type="SAM" id="MobiDB-lite"/>
    </source>
</evidence>
<feature type="domain" description="Calcineurin-like phosphoesterase" evidence="2">
    <location>
        <begin position="67"/>
        <end position="283"/>
    </location>
</feature>
<dbReference type="GO" id="GO:0016787">
    <property type="term" value="F:hydrolase activity"/>
    <property type="evidence" value="ECO:0007669"/>
    <property type="project" value="InterPro"/>
</dbReference>
<dbReference type="InterPro" id="IPR006186">
    <property type="entry name" value="Ser/Thr-sp_prot-phosphatase"/>
</dbReference>
<dbReference type="PANTHER" id="PTHR46546">
    <property type="entry name" value="SHEWANELLA-LIKE PROTEIN PHOSPHATASE 1"/>
    <property type="match status" value="1"/>
</dbReference>
<dbReference type="SUPFAM" id="SSF56300">
    <property type="entry name" value="Metallo-dependent phosphatases"/>
    <property type="match status" value="1"/>
</dbReference>
<comment type="caution">
    <text evidence="3">The sequence shown here is derived from an EMBL/GenBank/DDBJ whole genome shotgun (WGS) entry which is preliminary data.</text>
</comment>
<dbReference type="AlphaFoldDB" id="A0A2X0JVK9"/>
<name>A0A2X0JVK9_9ACTN</name>
<evidence type="ECO:0000313" key="4">
    <source>
        <dbReference type="Proteomes" id="UP000248889"/>
    </source>
</evidence>
<feature type="compositionally biased region" description="Low complexity" evidence="1">
    <location>
        <begin position="1"/>
        <end position="20"/>
    </location>
</feature>
<feature type="region of interest" description="Disordered" evidence="1">
    <location>
        <begin position="1"/>
        <end position="36"/>
    </location>
</feature>
<organism evidence="3 4">
    <name type="scientific">Streptacidiphilus pinicola</name>
    <dbReference type="NCBI Taxonomy" id="2219663"/>
    <lineage>
        <taxon>Bacteria</taxon>
        <taxon>Bacillati</taxon>
        <taxon>Actinomycetota</taxon>
        <taxon>Actinomycetes</taxon>
        <taxon>Kitasatosporales</taxon>
        <taxon>Streptomycetaceae</taxon>
        <taxon>Streptacidiphilus</taxon>
    </lineage>
</organism>
<feature type="compositionally biased region" description="Pro residues" evidence="1">
    <location>
        <begin position="21"/>
        <end position="31"/>
    </location>
</feature>